<evidence type="ECO:0000313" key="4">
    <source>
        <dbReference type="Proteomes" id="UP000487268"/>
    </source>
</evidence>
<name>A0A7K0C0N9_9ACTN</name>
<dbReference type="SUPFAM" id="SSF51182">
    <property type="entry name" value="RmlC-like cupins"/>
    <property type="match status" value="1"/>
</dbReference>
<comment type="caution">
    <text evidence="3">The sequence shown here is derived from an EMBL/GenBank/DDBJ whole genome shotgun (WGS) entry which is preliminary data.</text>
</comment>
<evidence type="ECO:0000313" key="3">
    <source>
        <dbReference type="EMBL" id="MQY06999.1"/>
    </source>
</evidence>
<feature type="domain" description="Cupin type-2" evidence="2">
    <location>
        <begin position="24"/>
        <end position="83"/>
    </location>
</feature>
<gene>
    <name evidence="3" type="ORF">ACRB68_50960</name>
</gene>
<sequence length="105" mass="11089">MPLPGGSGTWEAFKQVHPPAPGKPIRQWGHPGRDWIYVIAGRMRLLIGADELTVAGEAVEFDTRVPHGFGNPGPGVLEVLCMFNPDGVKPHSRAVGKGEAPDGAG</sequence>
<dbReference type="AlphaFoldDB" id="A0A7K0C0N9"/>
<dbReference type="Pfam" id="PF07883">
    <property type="entry name" value="Cupin_2"/>
    <property type="match status" value="1"/>
</dbReference>
<proteinExistence type="predicted"/>
<organism evidence="3 4">
    <name type="scientific">Actinomadura macrotermitis</name>
    <dbReference type="NCBI Taxonomy" id="2585200"/>
    <lineage>
        <taxon>Bacteria</taxon>
        <taxon>Bacillati</taxon>
        <taxon>Actinomycetota</taxon>
        <taxon>Actinomycetes</taxon>
        <taxon>Streptosporangiales</taxon>
        <taxon>Thermomonosporaceae</taxon>
        <taxon>Actinomadura</taxon>
    </lineage>
</organism>
<feature type="region of interest" description="Disordered" evidence="1">
    <location>
        <begin position="1"/>
        <end position="27"/>
    </location>
</feature>
<protein>
    <recommendedName>
        <fullName evidence="2">Cupin type-2 domain-containing protein</fullName>
    </recommendedName>
</protein>
<dbReference type="Gene3D" id="2.60.120.10">
    <property type="entry name" value="Jelly Rolls"/>
    <property type="match status" value="1"/>
</dbReference>
<reference evidence="3 4" key="1">
    <citation type="submission" date="2019-10" db="EMBL/GenBank/DDBJ databases">
        <title>Actinomadura rubteroloni sp. nov. and Actinomadura macrotermitis sp. nov., isolated from the gut of fungus growing-termite Macrotermes natalensis.</title>
        <authorList>
            <person name="Benndorf R."/>
            <person name="Martin K."/>
            <person name="Kuefner M."/>
            <person name="De Beer W."/>
            <person name="Kaster A.-K."/>
            <person name="Vollmers J."/>
            <person name="Poulsen M."/>
            <person name="Beemelmanns C."/>
        </authorList>
    </citation>
    <scope>NUCLEOTIDE SEQUENCE [LARGE SCALE GENOMIC DNA]</scope>
    <source>
        <strain evidence="3 4">RB68</strain>
    </source>
</reference>
<dbReference type="InterPro" id="IPR014710">
    <property type="entry name" value="RmlC-like_jellyroll"/>
</dbReference>
<evidence type="ECO:0000256" key="1">
    <source>
        <dbReference type="SAM" id="MobiDB-lite"/>
    </source>
</evidence>
<accession>A0A7K0C0N9</accession>
<dbReference type="InterPro" id="IPR011051">
    <property type="entry name" value="RmlC_Cupin_sf"/>
</dbReference>
<evidence type="ECO:0000259" key="2">
    <source>
        <dbReference type="Pfam" id="PF07883"/>
    </source>
</evidence>
<dbReference type="Proteomes" id="UP000487268">
    <property type="component" value="Unassembled WGS sequence"/>
</dbReference>
<dbReference type="CDD" id="cd02209">
    <property type="entry name" value="cupin_XRE_C"/>
    <property type="match status" value="1"/>
</dbReference>
<dbReference type="EMBL" id="WEGH01000003">
    <property type="protein sequence ID" value="MQY06999.1"/>
    <property type="molecule type" value="Genomic_DNA"/>
</dbReference>
<dbReference type="InterPro" id="IPR013096">
    <property type="entry name" value="Cupin_2"/>
</dbReference>
<keyword evidence="4" id="KW-1185">Reference proteome</keyword>